<reference evidence="3" key="1">
    <citation type="submission" date="2017-02" db="UniProtKB">
        <authorList>
            <consortium name="WormBaseParasite"/>
        </authorList>
    </citation>
    <scope>IDENTIFICATION</scope>
</reference>
<organism evidence="2 3">
    <name type="scientific">Elaeophora elaphi</name>
    <dbReference type="NCBI Taxonomy" id="1147741"/>
    <lineage>
        <taxon>Eukaryota</taxon>
        <taxon>Metazoa</taxon>
        <taxon>Ecdysozoa</taxon>
        <taxon>Nematoda</taxon>
        <taxon>Chromadorea</taxon>
        <taxon>Rhabditida</taxon>
        <taxon>Spirurina</taxon>
        <taxon>Spiruromorpha</taxon>
        <taxon>Filarioidea</taxon>
        <taxon>Onchocercidae</taxon>
        <taxon>Elaeophora</taxon>
    </lineage>
</organism>
<evidence type="ECO:0000256" key="1">
    <source>
        <dbReference type="SAM" id="MobiDB-lite"/>
    </source>
</evidence>
<proteinExistence type="predicted"/>
<keyword evidence="2" id="KW-1185">Reference proteome</keyword>
<dbReference type="Proteomes" id="UP000050640">
    <property type="component" value="Unplaced"/>
</dbReference>
<feature type="region of interest" description="Disordered" evidence="1">
    <location>
        <begin position="1"/>
        <end position="35"/>
    </location>
</feature>
<evidence type="ECO:0000313" key="3">
    <source>
        <dbReference type="WBParaSite" id="EEL_0000016001-mRNA-1"/>
    </source>
</evidence>
<feature type="compositionally biased region" description="Low complexity" evidence="1">
    <location>
        <begin position="17"/>
        <end position="30"/>
    </location>
</feature>
<dbReference type="STRING" id="1147741.A0A0R3RFL7"/>
<dbReference type="AlphaFoldDB" id="A0A0R3RFL7"/>
<name>A0A0R3RFL7_9BILA</name>
<dbReference type="WBParaSite" id="EEL_0000016001-mRNA-1">
    <property type="protein sequence ID" value="EEL_0000016001-mRNA-1"/>
    <property type="gene ID" value="EEL_0000016001"/>
</dbReference>
<protein>
    <submittedName>
        <fullName evidence="3">Apple domain-containing protein</fullName>
    </submittedName>
</protein>
<accession>A0A0R3RFL7</accession>
<sequence length="457" mass="49660">MQETAKMSEESTTENQEIVSSVTSESTISTNVKEIPETAVTSSITGETPSMELDAEVTSEEVGIANPITAEEVSEIISATEETSTPMKSEKNTEVTSGISEITFDEALFSKSAPNSITEQPFVQANVDDVIRQVAQSKDILVTDTKPPISDVTVEEEAIGQVKGEGEGATQVDEDLSNIVDTLVSGSEHMTTEPPVQAVSDLISVLSQNSKVEEVIGRKDNENDAFIVNDMSVTKDGNDQATTDIVLSQLQEGFNKNSLQNIIKIKPSEGRTGECLGRIEFEILEADLSQLNVTNEIIVESPAACARKCYETANCILAAYKPSQNDESTTSAVCMLTSNAADCTPQEKFIPQHKSDLSPLIISCLKCTKCNYTIREETKLTRLHQAEIVEPALSIGQCSEICWKHSCTFAQYDHRSNLVSMLCSLTSVKGEEDCSKEKPVIVDGDEPVLLECVRCFT</sequence>
<evidence type="ECO:0000313" key="2">
    <source>
        <dbReference type="Proteomes" id="UP000050640"/>
    </source>
</evidence>